<feature type="region of interest" description="Disordered" evidence="1">
    <location>
        <begin position="82"/>
        <end position="102"/>
    </location>
</feature>
<protein>
    <submittedName>
        <fullName evidence="2">Uncharacterized protein</fullName>
    </submittedName>
</protein>
<proteinExistence type="predicted"/>
<name>A0A1X7AE27_9GAMM</name>
<keyword evidence="3" id="KW-1185">Reference proteome</keyword>
<sequence>MSQIRTEFNKGNWLSAYRGQAGFPTSGTGWMSHFRGKSANVAPNVTYSVVYSSSGNYALDGIRIKLNSSGTSNPTVTVHIDHAPGSDTTSSMSNGQTKDVYPRAEPTGRVRVRVSNSAGLYSNWSWSGVAESLGGGGGGGGGGGIGPL</sequence>
<dbReference type="Proteomes" id="UP000196573">
    <property type="component" value="Unassembled WGS sequence"/>
</dbReference>
<dbReference type="AlphaFoldDB" id="A0A1X7AE27"/>
<organism evidence="2 3">
    <name type="scientific">Parendozoicomonas haliclonae</name>
    <dbReference type="NCBI Taxonomy" id="1960125"/>
    <lineage>
        <taxon>Bacteria</taxon>
        <taxon>Pseudomonadati</taxon>
        <taxon>Pseudomonadota</taxon>
        <taxon>Gammaproteobacteria</taxon>
        <taxon>Oceanospirillales</taxon>
        <taxon>Endozoicomonadaceae</taxon>
        <taxon>Parendozoicomonas</taxon>
    </lineage>
</organism>
<evidence type="ECO:0000313" key="3">
    <source>
        <dbReference type="Proteomes" id="UP000196573"/>
    </source>
</evidence>
<reference evidence="2 3" key="1">
    <citation type="submission" date="2017-03" db="EMBL/GenBank/DDBJ databases">
        <authorList>
            <person name="Afonso C.L."/>
            <person name="Miller P.J."/>
            <person name="Scott M.A."/>
            <person name="Spackman E."/>
            <person name="Goraichik I."/>
            <person name="Dimitrov K.M."/>
            <person name="Suarez D.L."/>
            <person name="Swayne D.E."/>
        </authorList>
    </citation>
    <scope>NUCLEOTIDE SEQUENCE [LARGE SCALE GENOMIC DNA]</scope>
    <source>
        <strain evidence="2">SB41UT1</strain>
    </source>
</reference>
<feature type="compositionally biased region" description="Polar residues" evidence="1">
    <location>
        <begin position="86"/>
        <end position="97"/>
    </location>
</feature>
<evidence type="ECO:0000313" key="2">
    <source>
        <dbReference type="EMBL" id="SMA33285.1"/>
    </source>
</evidence>
<gene>
    <name evidence="2" type="ORF">EHSB41UT_00253</name>
</gene>
<accession>A0A1X7AE27</accession>
<evidence type="ECO:0000256" key="1">
    <source>
        <dbReference type="SAM" id="MobiDB-lite"/>
    </source>
</evidence>
<dbReference type="EMBL" id="FWPT01000001">
    <property type="protein sequence ID" value="SMA33285.1"/>
    <property type="molecule type" value="Genomic_DNA"/>
</dbReference>
<dbReference type="RefSeq" id="WP_133060342.1">
    <property type="nucleotide sequence ID" value="NZ_CBCSCN010000019.1"/>
</dbReference>